<evidence type="ECO:0000259" key="1">
    <source>
        <dbReference type="Pfam" id="PF06985"/>
    </source>
</evidence>
<dbReference type="PANTHER" id="PTHR24148:SF64">
    <property type="entry name" value="HETEROKARYON INCOMPATIBILITY DOMAIN-CONTAINING PROTEIN"/>
    <property type="match status" value="1"/>
</dbReference>
<evidence type="ECO:0000313" key="3">
    <source>
        <dbReference type="Proteomes" id="UP000053411"/>
    </source>
</evidence>
<gene>
    <name evidence="2" type="ORF">Z520_04976</name>
</gene>
<name>A0A0D2HBZ5_9EURO</name>
<dbReference type="STRING" id="1442371.A0A0D2HBZ5"/>
<dbReference type="EMBL" id="KN848069">
    <property type="protein sequence ID" value="KIX99400.1"/>
    <property type="molecule type" value="Genomic_DNA"/>
</dbReference>
<feature type="domain" description="Heterokaryon incompatibility" evidence="1">
    <location>
        <begin position="20"/>
        <end position="73"/>
    </location>
</feature>
<dbReference type="GeneID" id="27710722"/>
<dbReference type="InterPro" id="IPR052895">
    <property type="entry name" value="HetReg/Transcr_Mod"/>
</dbReference>
<reference evidence="2 3" key="1">
    <citation type="submission" date="2015-01" db="EMBL/GenBank/DDBJ databases">
        <title>The Genome Sequence of Fonsecaea multimorphosa CBS 102226.</title>
        <authorList>
            <consortium name="The Broad Institute Genomics Platform"/>
            <person name="Cuomo C."/>
            <person name="de Hoog S."/>
            <person name="Gorbushina A."/>
            <person name="Stielow B."/>
            <person name="Teixiera M."/>
            <person name="Abouelleil A."/>
            <person name="Chapman S.B."/>
            <person name="Priest M."/>
            <person name="Young S.K."/>
            <person name="Wortman J."/>
            <person name="Nusbaum C."/>
            <person name="Birren B."/>
        </authorList>
    </citation>
    <scope>NUCLEOTIDE SEQUENCE [LARGE SCALE GENOMIC DNA]</scope>
    <source>
        <strain evidence="2 3">CBS 102226</strain>
    </source>
</reference>
<keyword evidence="3" id="KW-1185">Reference proteome</keyword>
<evidence type="ECO:0000313" key="2">
    <source>
        <dbReference type="EMBL" id="KIX99400.1"/>
    </source>
</evidence>
<dbReference type="RefSeq" id="XP_016633523.1">
    <property type="nucleotide sequence ID" value="XM_016775480.1"/>
</dbReference>
<dbReference type="PANTHER" id="PTHR24148">
    <property type="entry name" value="ANKYRIN REPEAT DOMAIN-CONTAINING PROTEIN 39 HOMOLOG-RELATED"/>
    <property type="match status" value="1"/>
</dbReference>
<dbReference type="OrthoDB" id="3557394at2759"/>
<organism evidence="2 3">
    <name type="scientific">Fonsecaea multimorphosa CBS 102226</name>
    <dbReference type="NCBI Taxonomy" id="1442371"/>
    <lineage>
        <taxon>Eukaryota</taxon>
        <taxon>Fungi</taxon>
        <taxon>Dikarya</taxon>
        <taxon>Ascomycota</taxon>
        <taxon>Pezizomycotina</taxon>
        <taxon>Eurotiomycetes</taxon>
        <taxon>Chaetothyriomycetidae</taxon>
        <taxon>Chaetothyriales</taxon>
        <taxon>Herpotrichiellaceae</taxon>
        <taxon>Fonsecaea</taxon>
    </lineage>
</organism>
<dbReference type="Proteomes" id="UP000053411">
    <property type="component" value="Unassembled WGS sequence"/>
</dbReference>
<dbReference type="AlphaFoldDB" id="A0A0D2HBZ5"/>
<sequence length="73" mass="8192">MSDVIQGRLVTAKVCDNTKYEALSYVWGSMTERETISVQDTIVSVTPSLTNALRYLRLADAPRVIWIDSICIN</sequence>
<dbReference type="InterPro" id="IPR010730">
    <property type="entry name" value="HET"/>
</dbReference>
<proteinExistence type="predicted"/>
<accession>A0A0D2HBZ5</accession>
<dbReference type="Pfam" id="PF06985">
    <property type="entry name" value="HET"/>
    <property type="match status" value="1"/>
</dbReference>
<dbReference type="VEuPathDB" id="FungiDB:Z520_04976"/>
<protein>
    <recommendedName>
        <fullName evidence="1">Heterokaryon incompatibility domain-containing protein</fullName>
    </recommendedName>
</protein>